<dbReference type="EMBL" id="LCYI01000055">
    <property type="protein sequence ID" value="KLA23376.1"/>
    <property type="molecule type" value="Genomic_DNA"/>
</dbReference>
<dbReference type="InterPro" id="IPR000914">
    <property type="entry name" value="SBP_5_dom"/>
</dbReference>
<feature type="signal peptide" evidence="1">
    <location>
        <begin position="1"/>
        <end position="21"/>
    </location>
</feature>
<dbReference type="PATRIC" id="fig|1396.428.peg.2065"/>
<dbReference type="Pfam" id="PF00496">
    <property type="entry name" value="SBP_bac_5"/>
    <property type="match status" value="1"/>
</dbReference>
<evidence type="ECO:0000313" key="4">
    <source>
        <dbReference type="Proteomes" id="UP000035214"/>
    </source>
</evidence>
<dbReference type="PANTHER" id="PTHR30290:SF79">
    <property type="entry name" value="DIPEPTIDE-BINDING PROTEIN DPPE"/>
    <property type="match status" value="1"/>
</dbReference>
<dbReference type="GO" id="GO:0042597">
    <property type="term" value="C:periplasmic space"/>
    <property type="evidence" value="ECO:0007669"/>
    <property type="project" value="UniProtKB-ARBA"/>
</dbReference>
<comment type="caution">
    <text evidence="3">The sequence shown here is derived from an EMBL/GenBank/DDBJ whole genome shotgun (WGS) entry which is preliminary data.</text>
</comment>
<feature type="chain" id="PRO_5039002084" description="Solute-binding protein family 5 domain-containing protein" evidence="1">
    <location>
        <begin position="22"/>
        <end position="529"/>
    </location>
</feature>
<name>A0A0G8EGK7_BACCE</name>
<proteinExistence type="predicted"/>
<sequence length="529" mass="60315">MKKFLLFVIMTVLAITSVACGKKDTSKVSASKGDRFVTNLGSDPYTLDSAISTDNNSNYVIEHLFATLYRQTTDGKFEKDLVEKEEAGADGKEYTFYLKKGLKWSDGSPLKAKDFEFAWKRILNPKTGSMNATELYFIKGGEAFNTGKGAEDAVGIQAVDDVTLKLQFEHPVTSIKRTLSQSLYIPLNKKSIDEKGKLKVDPKELITNGPFTLKEWKHNQAIILEKNKEFHDKKVASKEIEFRIIPEGKTAYQLYKSGELDLLSHIPTDLVEKEQNNKEFKKMQDYSTHIYSFNSEKPPFTNAKIRKAFAIAVDRKFIVEKILKNNAKEAYGFVPEGAKTESGRDFRKEKGDYFKYDPAVAKTLLEEGMKEEGWTTLPEVTVKYSDKKKIAETLQEMFKKNLGVDVKIEGKEWKSYIDMYKQSDFQIAYMGWGGSTLDPAAQLEIYAGDGPNNYAKWFNKDFDNLINQAKLEQDENKRFDLLHQAEDIMFTEYPLIPLVFPTDSYLQKSSVSGLEYYVGSQPSLRYAKK</sequence>
<dbReference type="Proteomes" id="UP000035214">
    <property type="component" value="Unassembled WGS sequence"/>
</dbReference>
<gene>
    <name evidence="3" type="ORF">B4077_0176</name>
</gene>
<dbReference type="InterPro" id="IPR039424">
    <property type="entry name" value="SBP_5"/>
</dbReference>
<dbReference type="Gene3D" id="3.40.190.10">
    <property type="entry name" value="Periplasmic binding protein-like II"/>
    <property type="match status" value="1"/>
</dbReference>
<evidence type="ECO:0000313" key="3">
    <source>
        <dbReference type="EMBL" id="KLA23376.1"/>
    </source>
</evidence>
<dbReference type="GO" id="GO:0015833">
    <property type="term" value="P:peptide transport"/>
    <property type="evidence" value="ECO:0007669"/>
    <property type="project" value="TreeGrafter"/>
</dbReference>
<dbReference type="GO" id="GO:1904680">
    <property type="term" value="F:peptide transmembrane transporter activity"/>
    <property type="evidence" value="ECO:0007669"/>
    <property type="project" value="TreeGrafter"/>
</dbReference>
<evidence type="ECO:0000256" key="1">
    <source>
        <dbReference type="SAM" id="SignalP"/>
    </source>
</evidence>
<dbReference type="Gene3D" id="3.10.105.10">
    <property type="entry name" value="Dipeptide-binding Protein, Domain 3"/>
    <property type="match status" value="1"/>
</dbReference>
<reference evidence="3 4" key="1">
    <citation type="submission" date="2015-04" db="EMBL/GenBank/DDBJ databases">
        <title>Draft Genome Sequences of Eight Spore-Forming Food Isolates of Bacillus cereus Genome sequencing.</title>
        <authorList>
            <person name="Krawcyk A.O."/>
            <person name="de Jong A."/>
            <person name="Eijlander R.T."/>
            <person name="Berendsen E.M."/>
            <person name="Holsappel S."/>
            <person name="Wells-Bennik M."/>
            <person name="Kuipers O.P."/>
        </authorList>
    </citation>
    <scope>NUCLEOTIDE SEQUENCE [LARGE SCALE GENOMIC DNA]</scope>
    <source>
        <strain evidence="3 4">B4077</strain>
    </source>
</reference>
<feature type="domain" description="Solute-binding protein family 5" evidence="2">
    <location>
        <begin position="77"/>
        <end position="453"/>
    </location>
</feature>
<dbReference type="FunFam" id="3.10.105.10:FF:000001">
    <property type="entry name" value="Oligopeptide ABC transporter, oligopeptide-binding protein"/>
    <property type="match status" value="1"/>
</dbReference>
<evidence type="ECO:0000259" key="2">
    <source>
        <dbReference type="Pfam" id="PF00496"/>
    </source>
</evidence>
<accession>A0A0G8EGK7</accession>
<dbReference type="PIRSF" id="PIRSF002741">
    <property type="entry name" value="MppA"/>
    <property type="match status" value="1"/>
</dbReference>
<dbReference type="CDD" id="cd08504">
    <property type="entry name" value="PBP2_OppA"/>
    <property type="match status" value="1"/>
</dbReference>
<dbReference type="SUPFAM" id="SSF53850">
    <property type="entry name" value="Periplasmic binding protein-like II"/>
    <property type="match status" value="1"/>
</dbReference>
<dbReference type="AlphaFoldDB" id="A0A0G8EGK7"/>
<dbReference type="PANTHER" id="PTHR30290">
    <property type="entry name" value="PERIPLASMIC BINDING COMPONENT OF ABC TRANSPORTER"/>
    <property type="match status" value="1"/>
</dbReference>
<dbReference type="InterPro" id="IPR030678">
    <property type="entry name" value="Peptide/Ni-bd"/>
</dbReference>
<dbReference type="PROSITE" id="PS51257">
    <property type="entry name" value="PROKAR_LIPOPROTEIN"/>
    <property type="match status" value="1"/>
</dbReference>
<dbReference type="Gene3D" id="3.90.76.10">
    <property type="entry name" value="Dipeptide-binding Protein, Domain 1"/>
    <property type="match status" value="1"/>
</dbReference>
<dbReference type="GO" id="GO:0043190">
    <property type="term" value="C:ATP-binding cassette (ABC) transporter complex"/>
    <property type="evidence" value="ECO:0007669"/>
    <property type="project" value="InterPro"/>
</dbReference>
<keyword evidence="1" id="KW-0732">Signal</keyword>
<protein>
    <recommendedName>
        <fullName evidence="2">Solute-binding protein family 5 domain-containing protein</fullName>
    </recommendedName>
</protein>
<dbReference type="RefSeq" id="WP_046956637.1">
    <property type="nucleotide sequence ID" value="NZ_LCYI01000055.1"/>
</dbReference>
<organism evidence="3 4">
    <name type="scientific">Bacillus cereus</name>
    <dbReference type="NCBI Taxonomy" id="1396"/>
    <lineage>
        <taxon>Bacteria</taxon>
        <taxon>Bacillati</taxon>
        <taxon>Bacillota</taxon>
        <taxon>Bacilli</taxon>
        <taxon>Bacillales</taxon>
        <taxon>Bacillaceae</taxon>
        <taxon>Bacillus</taxon>
        <taxon>Bacillus cereus group</taxon>
    </lineage>
</organism>